<feature type="domain" description="MoaB/Mog" evidence="5">
    <location>
        <begin position="110"/>
        <end position="254"/>
    </location>
</feature>
<dbReference type="FunFam" id="3.40.980.10:FF:000001">
    <property type="entry name" value="Molybdopterin molybdenumtransferase"/>
    <property type="match status" value="1"/>
</dbReference>
<keyword evidence="7" id="KW-1185">Reference proteome</keyword>
<dbReference type="Gene3D" id="2.170.190.11">
    <property type="entry name" value="Molybdopterin biosynthesis moea protein, domain 3"/>
    <property type="match status" value="1"/>
</dbReference>
<dbReference type="GO" id="GO:0005829">
    <property type="term" value="C:cytosol"/>
    <property type="evidence" value="ECO:0007669"/>
    <property type="project" value="TreeGrafter"/>
</dbReference>
<dbReference type="Gene3D" id="3.90.105.10">
    <property type="entry name" value="Molybdopterin biosynthesis moea protein, domain 2"/>
    <property type="match status" value="2"/>
</dbReference>
<dbReference type="SUPFAM" id="SSF63882">
    <property type="entry name" value="MoeA N-terminal region -like"/>
    <property type="match status" value="1"/>
</dbReference>
<gene>
    <name evidence="6" type="ORF">TTRE_0000010801</name>
</gene>
<dbReference type="GO" id="GO:0061598">
    <property type="term" value="F:molybdopterin adenylyltransferase activity"/>
    <property type="evidence" value="ECO:0007669"/>
    <property type="project" value="UniProtKB-UniRule"/>
</dbReference>
<sequence length="347" mass="38499">MLPVDEALKVIFEELKTYEKQSVLLPVDSANDHVLTEPVYSPEPLPAFAASIKDGYALLMVTDFERQIGCDVAMGECILSAGFRLTSSETSVLNSVGVRDVKVAKKPSIGIVSTGDEICEHSINPLPYGKVRDTNRPMLISLMREHGFGADDFGIVPDEPDSILALFKMAFKSADVIISSGGMSMGDRDLLKEVLMQDLGFKLHFGRVFMKPGKPTAFMSGYMYDRKKFFFGLPGNPVSAWVTAHVCVLPALFRMEGQHCDPFPIVSVTVDSSYDLDPRPEYVRAFYSADGGTKSWHAKIFDHNQSSSRLMSIRHTNMLLMLPQWTVERTKINAGEIVQGIIVRLHV</sequence>
<dbReference type="NCBIfam" id="TIGR00177">
    <property type="entry name" value="molyb_syn"/>
    <property type="match status" value="1"/>
</dbReference>
<organism evidence="6 7">
    <name type="scientific">Trichuris trichiura</name>
    <name type="common">Whipworm</name>
    <name type="synonym">Trichocephalus trichiurus</name>
    <dbReference type="NCBI Taxonomy" id="36087"/>
    <lineage>
        <taxon>Eukaryota</taxon>
        <taxon>Metazoa</taxon>
        <taxon>Ecdysozoa</taxon>
        <taxon>Nematoda</taxon>
        <taxon>Enoplea</taxon>
        <taxon>Dorylaimia</taxon>
        <taxon>Trichinellida</taxon>
        <taxon>Trichuridae</taxon>
        <taxon>Trichuris</taxon>
    </lineage>
</organism>
<dbReference type="SMART" id="SM00852">
    <property type="entry name" value="MoCF_biosynth"/>
    <property type="match status" value="1"/>
</dbReference>
<evidence type="ECO:0000313" key="7">
    <source>
        <dbReference type="Proteomes" id="UP000030665"/>
    </source>
</evidence>
<evidence type="ECO:0000256" key="1">
    <source>
        <dbReference type="ARBA" id="ARBA00007589"/>
    </source>
</evidence>
<evidence type="ECO:0000256" key="3">
    <source>
        <dbReference type="ARBA" id="ARBA00012509"/>
    </source>
</evidence>
<dbReference type="PANTHER" id="PTHR10192">
    <property type="entry name" value="MOLYBDOPTERIN BIOSYNTHESIS PROTEIN"/>
    <property type="match status" value="1"/>
</dbReference>
<keyword evidence="4" id="KW-0501">Molybdenum cofactor biosynthesis</keyword>
<keyword evidence="4" id="KW-0460">Magnesium</keyword>
<comment type="catalytic activity">
    <reaction evidence="4">
        <text>adenylyl-molybdopterin + molybdate = Mo-molybdopterin + AMP + H(+)</text>
        <dbReference type="Rhea" id="RHEA:35047"/>
        <dbReference type="ChEBI" id="CHEBI:15378"/>
        <dbReference type="ChEBI" id="CHEBI:36264"/>
        <dbReference type="ChEBI" id="CHEBI:62727"/>
        <dbReference type="ChEBI" id="CHEBI:71302"/>
        <dbReference type="ChEBI" id="CHEBI:456215"/>
    </reaction>
</comment>
<dbReference type="SUPFAM" id="SSF53218">
    <property type="entry name" value="Molybdenum cofactor biosynthesis proteins"/>
    <property type="match status" value="1"/>
</dbReference>
<dbReference type="InterPro" id="IPR036425">
    <property type="entry name" value="MoaB/Mog-like_dom_sf"/>
</dbReference>
<dbReference type="InterPro" id="IPR005110">
    <property type="entry name" value="MoeA_linker/N"/>
</dbReference>
<comment type="similarity">
    <text evidence="4">Belongs to the MoeA family.</text>
</comment>
<dbReference type="EC" id="2.7.7.75" evidence="3"/>
<dbReference type="OrthoDB" id="4349954at2759"/>
<dbReference type="GO" id="GO:0046872">
    <property type="term" value="F:metal ion binding"/>
    <property type="evidence" value="ECO:0007669"/>
    <property type="project" value="UniProtKB-UniRule"/>
</dbReference>
<comment type="function">
    <text evidence="4">Catalyzes two steps in the biosynthesis of the molybdenum cofactor. In the first step, molybdopterin is adenylated. Subsequently, molybdate is inserted into adenylated molybdopterin and AMP is released.</text>
</comment>
<dbReference type="GO" id="GO:0005524">
    <property type="term" value="F:ATP binding"/>
    <property type="evidence" value="ECO:0007669"/>
    <property type="project" value="UniProtKB-UniRule"/>
</dbReference>
<dbReference type="Gene3D" id="2.40.340.10">
    <property type="entry name" value="MoeA, C-terminal, domain IV"/>
    <property type="match status" value="1"/>
</dbReference>
<comment type="cofactor">
    <cofactor evidence="4">
        <name>Mg(2+)</name>
        <dbReference type="ChEBI" id="CHEBI:18420"/>
    </cofactor>
</comment>
<dbReference type="CDD" id="cd00887">
    <property type="entry name" value="MoeA"/>
    <property type="match status" value="1"/>
</dbReference>
<dbReference type="Pfam" id="PF03453">
    <property type="entry name" value="MoeA_N"/>
    <property type="match status" value="1"/>
</dbReference>
<dbReference type="UniPathway" id="UPA00344"/>
<proteinExistence type="inferred from homology"/>
<keyword evidence="4" id="KW-0808">Transferase</keyword>
<keyword evidence="4" id="KW-0479">Metal-binding</keyword>
<dbReference type="STRING" id="36087.A0A077YVR6"/>
<dbReference type="InterPro" id="IPR038987">
    <property type="entry name" value="MoeA-like"/>
</dbReference>
<dbReference type="GO" id="GO:0061599">
    <property type="term" value="F:molybdopterin molybdotransferase activity"/>
    <property type="evidence" value="ECO:0007669"/>
    <property type="project" value="UniProtKB-UniRule"/>
</dbReference>
<comment type="similarity">
    <text evidence="1">In the N-terminal section; belongs to the MoaB/Mog family.</text>
</comment>
<evidence type="ECO:0000259" key="5">
    <source>
        <dbReference type="SMART" id="SM00852"/>
    </source>
</evidence>
<reference evidence="6" key="2">
    <citation type="submission" date="2014-03" db="EMBL/GenBank/DDBJ databases">
        <title>The whipworm genome and dual-species transcriptomics of an intimate host-pathogen interaction.</title>
        <authorList>
            <person name="Foth B.J."/>
            <person name="Tsai I.J."/>
            <person name="Reid A.J."/>
            <person name="Bancroft A.J."/>
            <person name="Nichol S."/>
            <person name="Tracey A."/>
            <person name="Holroyd N."/>
            <person name="Cotton J.A."/>
            <person name="Stanley E.J."/>
            <person name="Zarowiecki M."/>
            <person name="Liu J.Z."/>
            <person name="Huckvale T."/>
            <person name="Cooper P.J."/>
            <person name="Grencis R.K."/>
            <person name="Berriman M."/>
        </authorList>
    </citation>
    <scope>NUCLEOTIDE SEQUENCE [LARGE SCALE GENOMIC DNA]</scope>
</reference>
<evidence type="ECO:0000256" key="2">
    <source>
        <dbReference type="ARBA" id="ARBA00008339"/>
    </source>
</evidence>
<dbReference type="SUPFAM" id="SSF63867">
    <property type="entry name" value="MoeA C-terminal domain-like"/>
    <property type="match status" value="1"/>
</dbReference>
<reference evidence="6" key="1">
    <citation type="submission" date="2014-01" db="EMBL/GenBank/DDBJ databases">
        <authorList>
            <person name="Aslett M."/>
        </authorList>
    </citation>
    <scope>NUCLEOTIDE SEQUENCE</scope>
</reference>
<comment type="pathway">
    <text evidence="4">Cofactor biosynthesis; molybdopterin biosynthesis.</text>
</comment>
<dbReference type="InterPro" id="IPR036688">
    <property type="entry name" value="MoeA_C_domain_IV_sf"/>
</dbReference>
<dbReference type="GO" id="GO:0006777">
    <property type="term" value="P:Mo-molybdopterin cofactor biosynthetic process"/>
    <property type="evidence" value="ECO:0007669"/>
    <property type="project" value="UniProtKB-UniRule"/>
</dbReference>
<name>A0A077YVR6_TRITR</name>
<evidence type="ECO:0000256" key="4">
    <source>
        <dbReference type="RuleBase" id="RU365090"/>
    </source>
</evidence>
<evidence type="ECO:0000313" key="6">
    <source>
        <dbReference type="EMBL" id="CDW51849.1"/>
    </source>
</evidence>
<dbReference type="Proteomes" id="UP000030665">
    <property type="component" value="Unassembled WGS sequence"/>
</dbReference>
<dbReference type="InterPro" id="IPR001453">
    <property type="entry name" value="MoaB/Mog_dom"/>
</dbReference>
<dbReference type="Pfam" id="PF00994">
    <property type="entry name" value="MoCF_biosynth"/>
    <property type="match status" value="1"/>
</dbReference>
<dbReference type="AlphaFoldDB" id="A0A077YVR6"/>
<comment type="similarity">
    <text evidence="2">In the C-terminal section; belongs to the MoeA family.</text>
</comment>
<dbReference type="EMBL" id="HG805810">
    <property type="protein sequence ID" value="CDW51849.1"/>
    <property type="molecule type" value="Genomic_DNA"/>
</dbReference>
<keyword evidence="4" id="KW-0500">Molybdenum</keyword>
<accession>A0A077YVR6</accession>
<dbReference type="PANTHER" id="PTHR10192:SF5">
    <property type="entry name" value="GEPHYRIN"/>
    <property type="match status" value="1"/>
</dbReference>
<dbReference type="InterPro" id="IPR036135">
    <property type="entry name" value="MoeA_linker/N_sf"/>
</dbReference>
<protein>
    <recommendedName>
        <fullName evidence="3">molybdopterin adenylyltransferase</fullName>
        <ecNumber evidence="3">2.7.7.75</ecNumber>
    </recommendedName>
</protein>
<comment type="catalytic activity">
    <reaction evidence="4">
        <text>molybdopterin + ATP + H(+) = adenylyl-molybdopterin + diphosphate</text>
        <dbReference type="Rhea" id="RHEA:31331"/>
        <dbReference type="ChEBI" id="CHEBI:15378"/>
        <dbReference type="ChEBI" id="CHEBI:30616"/>
        <dbReference type="ChEBI" id="CHEBI:33019"/>
        <dbReference type="ChEBI" id="CHEBI:58698"/>
        <dbReference type="ChEBI" id="CHEBI:62727"/>
    </reaction>
</comment>
<dbReference type="Gene3D" id="3.40.980.10">
    <property type="entry name" value="MoaB/Mog-like domain"/>
    <property type="match status" value="1"/>
</dbReference>